<evidence type="ECO:0000259" key="4">
    <source>
        <dbReference type="PROSITE" id="PS50923"/>
    </source>
</evidence>
<sequence length="752" mass="86564">MFVSNENVYGICRPSSISIIIILFITCYVINESVFALKPDTSTISIKSDEMIDEFEEKCNEFHKECHCGSIAHGDGISLFTRIVYPNSTTIIEEYDEDVPYGYKVLRVFYRCTNKENVLVGNSMRECVNGNWIGPVPRCAFNLGNSSKLTQVKISDYNYDDDESKNRVVNQTHLNNSTNVTIPLKLPINSINVYYDKDLKLVPTGVFELPLSTQPAQCLPWSLSPHQVWSFTLDKPTRIHYVRIKLYGDHIEDLYLNHEISFSISLKNITYIDGSLDITDPLNQIPMPIDLKCTETNPDESQYEDSYKQKYSANYLVLDFDCEMETEQKTIFEFFFTYDYEVDQLYSNRIEVRFNMNNFHIDNEHGDIEMKKKISVTSLCELKLYSFNSDCGDPDIPVHAIVQKDFNFNEEIEKKSYKFLCNDKSHELKGNSFVECGSYGKWKNEFPQCERIQPCQLLNNVSTNKDFTLEVNYEKITFTKSGNPVVPNDKYARLTCRRKKILPSMSVTNETMKKYDDNHLTQLTCHNGRWIGLETVNSNCITFPRVSTEKPTSQIVNNSTLEDPSMQLISLPVRLIRILLALFIILCLIIVSLLVYMFIFRHQIIHGGSLKNHLMNGSHHFNIESNMIPTIMATDDNGGIVYNADANLYEDINLERIECDTHLYQTIKLGNDNYSDISVFGPSAIDVQHDERDNSIYGMDEFDVNISTDEIDSTGQLNNEMVSNLDKDTSDKYNELDRSSSMFMKTNSIYEI</sequence>
<evidence type="ECO:0000313" key="6">
    <source>
        <dbReference type="Proteomes" id="UP001142055"/>
    </source>
</evidence>
<dbReference type="CDD" id="cd00033">
    <property type="entry name" value="CCP"/>
    <property type="match status" value="1"/>
</dbReference>
<dbReference type="Gene3D" id="2.10.70.10">
    <property type="entry name" value="Complement Module, domain 1"/>
    <property type="match status" value="2"/>
</dbReference>
<name>A0A9Q0RQM7_BLOTA</name>
<keyword evidence="3" id="KW-0472">Membrane</keyword>
<accession>A0A9Q0RQM7</accession>
<keyword evidence="3" id="KW-0812">Transmembrane</keyword>
<reference evidence="5" key="1">
    <citation type="submission" date="2022-12" db="EMBL/GenBank/DDBJ databases">
        <title>Genome assemblies of Blomia tropicalis.</title>
        <authorList>
            <person name="Cui Y."/>
        </authorList>
    </citation>
    <scope>NUCLEOTIDE SEQUENCE</scope>
    <source>
        <tissue evidence="5">Adult mites</tissue>
    </source>
</reference>
<keyword evidence="3" id="KW-1133">Transmembrane helix</keyword>
<evidence type="ECO:0000313" key="5">
    <source>
        <dbReference type="EMBL" id="KAJ6222906.1"/>
    </source>
</evidence>
<dbReference type="InterPro" id="IPR000436">
    <property type="entry name" value="Sushi_SCR_CCP_dom"/>
</dbReference>
<dbReference type="AlphaFoldDB" id="A0A9Q0RQM7"/>
<organism evidence="5 6">
    <name type="scientific">Blomia tropicalis</name>
    <name type="common">Mite</name>
    <dbReference type="NCBI Taxonomy" id="40697"/>
    <lineage>
        <taxon>Eukaryota</taxon>
        <taxon>Metazoa</taxon>
        <taxon>Ecdysozoa</taxon>
        <taxon>Arthropoda</taxon>
        <taxon>Chelicerata</taxon>
        <taxon>Arachnida</taxon>
        <taxon>Acari</taxon>
        <taxon>Acariformes</taxon>
        <taxon>Sarcoptiformes</taxon>
        <taxon>Astigmata</taxon>
        <taxon>Glycyphagoidea</taxon>
        <taxon>Echimyopodidae</taxon>
        <taxon>Blomia</taxon>
    </lineage>
</organism>
<dbReference type="OMA" id="EFHKECH"/>
<evidence type="ECO:0000256" key="2">
    <source>
        <dbReference type="PROSITE-ProRule" id="PRU00302"/>
    </source>
</evidence>
<protein>
    <recommendedName>
        <fullName evidence="4">Sushi domain-containing protein</fullName>
    </recommendedName>
</protein>
<dbReference type="SMART" id="SM00032">
    <property type="entry name" value="CCP"/>
    <property type="match status" value="2"/>
</dbReference>
<dbReference type="SUPFAM" id="SSF57535">
    <property type="entry name" value="Complement control module/SCR domain"/>
    <property type="match status" value="1"/>
</dbReference>
<evidence type="ECO:0000256" key="1">
    <source>
        <dbReference type="ARBA" id="ARBA00023157"/>
    </source>
</evidence>
<comment type="caution">
    <text evidence="5">The sequence shown here is derived from an EMBL/GenBank/DDBJ whole genome shotgun (WGS) entry which is preliminary data.</text>
</comment>
<feature type="transmembrane region" description="Helical" evidence="3">
    <location>
        <begin position="16"/>
        <end position="37"/>
    </location>
</feature>
<dbReference type="InterPro" id="IPR035976">
    <property type="entry name" value="Sushi/SCR/CCP_sf"/>
</dbReference>
<dbReference type="EMBL" id="JAPWDV010000001">
    <property type="protein sequence ID" value="KAJ6222906.1"/>
    <property type="molecule type" value="Genomic_DNA"/>
</dbReference>
<dbReference type="Pfam" id="PF00084">
    <property type="entry name" value="Sushi"/>
    <property type="match status" value="1"/>
</dbReference>
<dbReference type="Proteomes" id="UP001142055">
    <property type="component" value="Chromosome 1"/>
</dbReference>
<keyword evidence="1" id="KW-1015">Disulfide bond</keyword>
<feature type="transmembrane region" description="Helical" evidence="3">
    <location>
        <begin position="575"/>
        <end position="599"/>
    </location>
</feature>
<keyword evidence="6" id="KW-1185">Reference proteome</keyword>
<dbReference type="PROSITE" id="PS50923">
    <property type="entry name" value="SUSHI"/>
    <property type="match status" value="1"/>
</dbReference>
<keyword evidence="2" id="KW-0768">Sushi</keyword>
<evidence type="ECO:0000256" key="3">
    <source>
        <dbReference type="SAM" id="Phobius"/>
    </source>
</evidence>
<comment type="caution">
    <text evidence="2">Lacks conserved residue(s) required for the propagation of feature annotation.</text>
</comment>
<proteinExistence type="predicted"/>
<feature type="domain" description="Sushi" evidence="4">
    <location>
        <begin position="389"/>
        <end position="451"/>
    </location>
</feature>
<gene>
    <name evidence="5" type="ORF">RDWZM_001451</name>
</gene>